<dbReference type="RefSeq" id="WP_168974468.1">
    <property type="nucleotide sequence ID" value="NZ_JABAGO010000002.1"/>
</dbReference>
<keyword evidence="5 10" id="KW-0145">Chemotaxis</keyword>
<organism evidence="11 12">
    <name type="scientific">Aneurinibacillus aneurinilyticus</name>
    <name type="common">Bacillus aneurinolyticus</name>
    <dbReference type="NCBI Taxonomy" id="1391"/>
    <lineage>
        <taxon>Bacteria</taxon>
        <taxon>Bacillati</taxon>
        <taxon>Bacillota</taxon>
        <taxon>Bacilli</taxon>
        <taxon>Bacillales</taxon>
        <taxon>Paenibacillaceae</taxon>
        <taxon>Aneurinibacillus group</taxon>
        <taxon>Aneurinibacillus</taxon>
    </lineage>
</organism>
<dbReference type="EMBL" id="JABAGO010000002">
    <property type="protein sequence ID" value="NME97238.1"/>
    <property type="molecule type" value="Genomic_DNA"/>
</dbReference>
<evidence type="ECO:0000256" key="1">
    <source>
        <dbReference type="ARBA" id="ARBA00002254"/>
    </source>
</evidence>
<dbReference type="InterPro" id="IPR005503">
    <property type="entry name" value="FliL"/>
</dbReference>
<evidence type="ECO:0000256" key="6">
    <source>
        <dbReference type="ARBA" id="ARBA00022692"/>
    </source>
</evidence>
<dbReference type="PANTHER" id="PTHR35091">
    <property type="entry name" value="FLAGELLAR PROTEIN FLIL"/>
    <property type="match status" value="1"/>
</dbReference>
<sequence>MFKNRLVNIVLILLMAITLIGVVIFVIWQSYLKPADPVAVNGQQVERKVSAEELEKVTVETDEIRTNLLTGDLILAKFAIQAENEKVKKELELRKTQVIHTVIKILSAMKPEEVQGPKGMEKVEATIKTELNKLLEKGKIVDVITTHKIVDI</sequence>
<evidence type="ECO:0000256" key="2">
    <source>
        <dbReference type="ARBA" id="ARBA00004162"/>
    </source>
</evidence>
<dbReference type="AlphaFoldDB" id="A0A848CPW7"/>
<comment type="caution">
    <text evidence="11">The sequence shown here is derived from an EMBL/GenBank/DDBJ whole genome shotgun (WGS) entry which is preliminary data.</text>
</comment>
<evidence type="ECO:0000313" key="12">
    <source>
        <dbReference type="Proteomes" id="UP000561326"/>
    </source>
</evidence>
<evidence type="ECO:0000256" key="7">
    <source>
        <dbReference type="ARBA" id="ARBA00022779"/>
    </source>
</evidence>
<dbReference type="GO" id="GO:0071978">
    <property type="term" value="P:bacterial-type flagellum-dependent swarming motility"/>
    <property type="evidence" value="ECO:0007669"/>
    <property type="project" value="TreeGrafter"/>
</dbReference>
<proteinExistence type="inferred from homology"/>
<keyword evidence="11" id="KW-0282">Flagellum</keyword>
<evidence type="ECO:0000256" key="3">
    <source>
        <dbReference type="ARBA" id="ARBA00008281"/>
    </source>
</evidence>
<keyword evidence="11" id="KW-0966">Cell projection</keyword>
<evidence type="ECO:0000256" key="4">
    <source>
        <dbReference type="ARBA" id="ARBA00022475"/>
    </source>
</evidence>
<dbReference type="GO" id="GO:0005886">
    <property type="term" value="C:plasma membrane"/>
    <property type="evidence" value="ECO:0007669"/>
    <property type="project" value="UniProtKB-SubCell"/>
</dbReference>
<comment type="similarity">
    <text evidence="3 10">Belongs to the FliL family.</text>
</comment>
<evidence type="ECO:0000256" key="5">
    <source>
        <dbReference type="ARBA" id="ARBA00022500"/>
    </source>
</evidence>
<name>A0A848CPW7_ANEAE</name>
<dbReference type="PANTHER" id="PTHR35091:SF2">
    <property type="entry name" value="FLAGELLAR PROTEIN FLIL"/>
    <property type="match status" value="1"/>
</dbReference>
<comment type="function">
    <text evidence="1 10">Controls the rotational direction of flagella during chemotaxis.</text>
</comment>
<evidence type="ECO:0000256" key="8">
    <source>
        <dbReference type="ARBA" id="ARBA00022989"/>
    </source>
</evidence>
<dbReference type="Pfam" id="PF03748">
    <property type="entry name" value="FliL"/>
    <property type="match status" value="1"/>
</dbReference>
<keyword evidence="4 10" id="KW-1003">Cell membrane</keyword>
<protein>
    <recommendedName>
        <fullName evidence="10">Flagellar protein FliL</fullName>
    </recommendedName>
</protein>
<accession>A0A848CPW7</accession>
<gene>
    <name evidence="11" type="ORF">HF838_03090</name>
</gene>
<keyword evidence="6 10" id="KW-0812">Transmembrane</keyword>
<keyword evidence="8 10" id="KW-1133">Transmembrane helix</keyword>
<feature type="transmembrane region" description="Helical" evidence="10">
    <location>
        <begin position="6"/>
        <end position="28"/>
    </location>
</feature>
<keyword evidence="11" id="KW-0969">Cilium</keyword>
<evidence type="ECO:0000256" key="9">
    <source>
        <dbReference type="ARBA" id="ARBA00023136"/>
    </source>
</evidence>
<evidence type="ECO:0000313" key="11">
    <source>
        <dbReference type="EMBL" id="NME97238.1"/>
    </source>
</evidence>
<evidence type="ECO:0000256" key="10">
    <source>
        <dbReference type="RuleBase" id="RU364125"/>
    </source>
</evidence>
<reference evidence="11 12" key="1">
    <citation type="submission" date="2020-04" db="EMBL/GenBank/DDBJ databases">
        <authorList>
            <person name="Hitch T.C.A."/>
            <person name="Wylensek D."/>
            <person name="Clavel T."/>
        </authorList>
    </citation>
    <scope>NUCLEOTIDE SEQUENCE [LARGE SCALE GENOMIC DNA]</scope>
    <source>
        <strain evidence="11 12">WB01_D5_05</strain>
    </source>
</reference>
<dbReference type="GO" id="GO:0009425">
    <property type="term" value="C:bacterial-type flagellum basal body"/>
    <property type="evidence" value="ECO:0007669"/>
    <property type="project" value="InterPro"/>
</dbReference>
<comment type="subcellular location">
    <subcellularLocation>
        <location evidence="2">Cell membrane</location>
        <topology evidence="2">Single-pass membrane protein</topology>
    </subcellularLocation>
</comment>
<keyword evidence="7 10" id="KW-0283">Flagellar rotation</keyword>
<dbReference type="GO" id="GO:0006935">
    <property type="term" value="P:chemotaxis"/>
    <property type="evidence" value="ECO:0007669"/>
    <property type="project" value="UniProtKB-KW"/>
</dbReference>
<dbReference type="Proteomes" id="UP000561326">
    <property type="component" value="Unassembled WGS sequence"/>
</dbReference>
<keyword evidence="9 10" id="KW-0472">Membrane</keyword>